<evidence type="ECO:0000256" key="8">
    <source>
        <dbReference type="ARBA" id="ARBA00023136"/>
    </source>
</evidence>
<comment type="similarity">
    <text evidence="10">Belongs to the monovalent cation:proton antiporter 1 (CPA1) transporter (TC 2.A.36) family.</text>
</comment>
<evidence type="ECO:0000256" key="10">
    <source>
        <dbReference type="RuleBase" id="RU366002"/>
    </source>
</evidence>
<feature type="transmembrane region" description="Helical" evidence="10">
    <location>
        <begin position="6"/>
        <end position="22"/>
    </location>
</feature>
<dbReference type="GO" id="GO:0051453">
    <property type="term" value="P:regulation of intracellular pH"/>
    <property type="evidence" value="ECO:0007669"/>
    <property type="project" value="TreeGrafter"/>
</dbReference>
<feature type="transmembrane region" description="Helical" evidence="10">
    <location>
        <begin position="348"/>
        <end position="371"/>
    </location>
</feature>
<feature type="transmembrane region" description="Helical" evidence="10">
    <location>
        <begin position="181"/>
        <end position="205"/>
    </location>
</feature>
<reference evidence="12 13" key="1">
    <citation type="submission" date="2019-07" db="EMBL/GenBank/DDBJ databases">
        <authorList>
            <person name="Kim J."/>
        </authorList>
    </citation>
    <scope>NUCLEOTIDE SEQUENCE [LARGE SCALE GENOMIC DNA]</scope>
    <source>
        <strain evidence="13">dk17</strain>
    </source>
</reference>
<evidence type="ECO:0000259" key="11">
    <source>
        <dbReference type="Pfam" id="PF00999"/>
    </source>
</evidence>
<feature type="transmembrane region" description="Helical" evidence="10">
    <location>
        <begin position="55"/>
        <end position="74"/>
    </location>
</feature>
<comment type="function">
    <text evidence="10">Na(+)/H(+) antiporter that extrudes sodium in exchange for external protons.</text>
</comment>
<name>A0A563U0Q7_9SPHI</name>
<dbReference type="GO" id="GO:0005886">
    <property type="term" value="C:plasma membrane"/>
    <property type="evidence" value="ECO:0007669"/>
    <property type="project" value="UniProtKB-SubCell"/>
</dbReference>
<feature type="transmembrane region" description="Helical" evidence="10">
    <location>
        <begin position="265"/>
        <end position="285"/>
    </location>
</feature>
<feature type="transmembrane region" description="Helical" evidence="10">
    <location>
        <begin position="86"/>
        <end position="107"/>
    </location>
</feature>
<evidence type="ECO:0000256" key="9">
    <source>
        <dbReference type="ARBA" id="ARBA00023201"/>
    </source>
</evidence>
<keyword evidence="3 10" id="KW-1003">Cell membrane</keyword>
<dbReference type="GO" id="GO:0015385">
    <property type="term" value="F:sodium:proton antiporter activity"/>
    <property type="evidence" value="ECO:0007669"/>
    <property type="project" value="InterPro"/>
</dbReference>
<feature type="transmembrane region" description="Helical" evidence="10">
    <location>
        <begin position="236"/>
        <end position="253"/>
    </location>
</feature>
<dbReference type="PANTHER" id="PTHR10110">
    <property type="entry name" value="SODIUM/HYDROGEN EXCHANGER"/>
    <property type="match status" value="1"/>
</dbReference>
<dbReference type="AlphaFoldDB" id="A0A563U0Q7"/>
<accession>A0A563U0Q7</accession>
<gene>
    <name evidence="12" type="ORF">FPZ43_17235</name>
</gene>
<keyword evidence="10" id="KW-0050">Antiport</keyword>
<feature type="transmembrane region" description="Helical" evidence="10">
    <location>
        <begin position="29"/>
        <end position="49"/>
    </location>
</feature>
<feature type="domain" description="Cation/H+ exchanger transmembrane" evidence="11">
    <location>
        <begin position="14"/>
        <end position="407"/>
    </location>
</feature>
<comment type="subcellular location">
    <subcellularLocation>
        <location evidence="1 10">Cell membrane</location>
        <topology evidence="1 10">Multi-pass membrane protein</topology>
    </subcellularLocation>
</comment>
<dbReference type="Gene3D" id="6.10.140.1330">
    <property type="match status" value="1"/>
</dbReference>
<dbReference type="Pfam" id="PF00999">
    <property type="entry name" value="Na_H_Exchanger"/>
    <property type="match status" value="1"/>
</dbReference>
<keyword evidence="7 10" id="KW-0406">Ion transport</keyword>
<evidence type="ECO:0000256" key="4">
    <source>
        <dbReference type="ARBA" id="ARBA00022692"/>
    </source>
</evidence>
<feature type="transmembrane region" description="Helical" evidence="10">
    <location>
        <begin position="305"/>
        <end position="327"/>
    </location>
</feature>
<evidence type="ECO:0000313" key="12">
    <source>
        <dbReference type="EMBL" id="TWR25214.1"/>
    </source>
</evidence>
<evidence type="ECO:0000256" key="7">
    <source>
        <dbReference type="ARBA" id="ARBA00023065"/>
    </source>
</evidence>
<keyword evidence="8 10" id="KW-0472">Membrane</keyword>
<dbReference type="GO" id="GO:0098719">
    <property type="term" value="P:sodium ion import across plasma membrane"/>
    <property type="evidence" value="ECO:0007669"/>
    <property type="project" value="TreeGrafter"/>
</dbReference>
<keyword evidence="5 10" id="KW-1133">Transmembrane helix</keyword>
<dbReference type="RefSeq" id="WP_146383185.1">
    <property type="nucleotide sequence ID" value="NZ_VOEJ01000009.1"/>
</dbReference>
<dbReference type="InterPro" id="IPR006153">
    <property type="entry name" value="Cation/H_exchanger_TM"/>
</dbReference>
<keyword evidence="2 10" id="KW-0813">Transport</keyword>
<evidence type="ECO:0000256" key="1">
    <source>
        <dbReference type="ARBA" id="ARBA00004651"/>
    </source>
</evidence>
<proteinExistence type="inferred from homology"/>
<feature type="transmembrane region" description="Helical" evidence="10">
    <location>
        <begin position="156"/>
        <end position="175"/>
    </location>
</feature>
<dbReference type="InterPro" id="IPR004705">
    <property type="entry name" value="Cation/H_exchanger_CPA1_bac"/>
</dbReference>
<dbReference type="InterPro" id="IPR018422">
    <property type="entry name" value="Cation/H_exchanger_CPA1"/>
</dbReference>
<dbReference type="EMBL" id="VOEJ01000009">
    <property type="protein sequence ID" value="TWR25214.1"/>
    <property type="molecule type" value="Genomic_DNA"/>
</dbReference>
<evidence type="ECO:0000256" key="6">
    <source>
        <dbReference type="ARBA" id="ARBA00023053"/>
    </source>
</evidence>
<keyword evidence="6 10" id="KW-0915">Sodium</keyword>
<dbReference type="Proteomes" id="UP000320042">
    <property type="component" value="Unassembled WGS sequence"/>
</dbReference>
<evidence type="ECO:0000256" key="5">
    <source>
        <dbReference type="ARBA" id="ARBA00022989"/>
    </source>
</evidence>
<evidence type="ECO:0000256" key="2">
    <source>
        <dbReference type="ARBA" id="ARBA00022448"/>
    </source>
</evidence>
<keyword evidence="9 10" id="KW-0739">Sodium transport</keyword>
<evidence type="ECO:0000313" key="13">
    <source>
        <dbReference type="Proteomes" id="UP000320042"/>
    </source>
</evidence>
<dbReference type="GO" id="GO:0015386">
    <property type="term" value="F:potassium:proton antiporter activity"/>
    <property type="evidence" value="ECO:0007669"/>
    <property type="project" value="TreeGrafter"/>
</dbReference>
<protein>
    <submittedName>
        <fullName evidence="12">Na+/H+ antiporter</fullName>
    </submittedName>
</protein>
<feature type="transmembrane region" description="Helical" evidence="10">
    <location>
        <begin position="383"/>
        <end position="406"/>
    </location>
</feature>
<sequence>MHETIILCVALVLSVSFLVLIAQKFNVPYPIFLVLAGLLISFLPFVPIIHIDPNLVFLVILPPILFDAAQTMSLKALWQWRRIVTGMALGFVVFTTLVVAVISYWLIPGFTIAQGLLLGAIISPPDAAAATSVLNKLRLPKGMKSILEGESLLNDASSLTIYRFALMAIISNHFVWHEAALGFVGVVISGIGIGLLLGFLFYTVFKWMPTSSNLDIAFSIAAPYLIYMLAEEMHSSGVLAVVSGGVFIAYKNHFVFSHKSRLKSAALWTSMVFVLNAVVFFLIGLQLPEITKGIKREELSFSLEVALIITLAVIIARIISGLFTAAFTRFMSRYITVAQSRPGWRNPLVIGWVGMRGVVSLASALAIPLLLPGGQPFPHRNLILFITFVVIIITLVGQGLALPWVIRRLRPSDPSDRKTDDEQIFDIEVELNKVACDELEHNHAKEIEDNILLRYKLEFYKNKVGLLKEFMANAERQKEAQTIFDQFKTVMVEVTEAERSKLHTYRRNNDYDDDVIRIIENRLDLEEERLQEDVE</sequence>
<keyword evidence="4 10" id="KW-0812">Transmembrane</keyword>
<dbReference type="OrthoDB" id="9809206at2"/>
<comment type="caution">
    <text evidence="12">The sequence shown here is derived from an EMBL/GenBank/DDBJ whole genome shotgun (WGS) entry which is preliminary data.</text>
</comment>
<dbReference type="PANTHER" id="PTHR10110:SF86">
    <property type="entry name" value="SODIUM_HYDROGEN EXCHANGER 7"/>
    <property type="match status" value="1"/>
</dbReference>
<keyword evidence="13" id="KW-1185">Reference proteome</keyword>
<organism evidence="12 13">
    <name type="scientific">Mucilaginibacter pallidiroseus</name>
    <dbReference type="NCBI Taxonomy" id="2599295"/>
    <lineage>
        <taxon>Bacteria</taxon>
        <taxon>Pseudomonadati</taxon>
        <taxon>Bacteroidota</taxon>
        <taxon>Sphingobacteriia</taxon>
        <taxon>Sphingobacteriales</taxon>
        <taxon>Sphingobacteriaceae</taxon>
        <taxon>Mucilaginibacter</taxon>
    </lineage>
</organism>
<evidence type="ECO:0000256" key="3">
    <source>
        <dbReference type="ARBA" id="ARBA00022475"/>
    </source>
</evidence>
<dbReference type="NCBIfam" id="TIGR00831">
    <property type="entry name" value="a_cpa1"/>
    <property type="match status" value="1"/>
</dbReference>